<evidence type="ECO:0000259" key="2">
    <source>
        <dbReference type="PROSITE" id="PS50043"/>
    </source>
</evidence>
<keyword evidence="1" id="KW-0238">DNA-binding</keyword>
<evidence type="ECO:0000256" key="1">
    <source>
        <dbReference type="ARBA" id="ARBA00023125"/>
    </source>
</evidence>
<dbReference type="Gene3D" id="3.40.50.2300">
    <property type="match status" value="1"/>
</dbReference>
<accession>A0A0D0V8A1</accession>
<dbReference type="PANTHER" id="PTHR43214">
    <property type="entry name" value="TWO-COMPONENT RESPONSE REGULATOR"/>
    <property type="match status" value="1"/>
</dbReference>
<dbReference type="AlphaFoldDB" id="A0A0D0V8A1"/>
<reference evidence="3 4" key="1">
    <citation type="submission" date="2015-01" db="EMBL/GenBank/DDBJ databases">
        <title>Sequencing and annotation of Micromonospora carbonacea strain JXNU-1 genome.</title>
        <authorList>
            <person name="Long Z."/>
            <person name="Huang Y."/>
            <person name="Jiang Y."/>
        </authorList>
    </citation>
    <scope>NUCLEOTIDE SEQUENCE [LARGE SCALE GENOMIC DNA]</scope>
    <source>
        <strain evidence="3 4">JXNU-1</strain>
    </source>
</reference>
<dbReference type="PATRIC" id="fig|47853.6.peg.3237"/>
<dbReference type="GeneID" id="301305467"/>
<dbReference type="SMART" id="SM00421">
    <property type="entry name" value="HTH_LUXR"/>
    <property type="match status" value="1"/>
</dbReference>
<dbReference type="GO" id="GO:0003677">
    <property type="term" value="F:DNA binding"/>
    <property type="evidence" value="ECO:0007669"/>
    <property type="project" value="UniProtKB-KW"/>
</dbReference>
<evidence type="ECO:0000313" key="3">
    <source>
        <dbReference type="EMBL" id="KIR67007.1"/>
    </source>
</evidence>
<dbReference type="Pfam" id="PF00196">
    <property type="entry name" value="GerE"/>
    <property type="match status" value="1"/>
</dbReference>
<comment type="caution">
    <text evidence="3">The sequence shown here is derived from an EMBL/GenBank/DDBJ whole genome shotgun (WGS) entry which is preliminary data.</text>
</comment>
<dbReference type="CDD" id="cd06170">
    <property type="entry name" value="LuxR_C_like"/>
    <property type="match status" value="1"/>
</dbReference>
<sequence>MIRTLLALDGALVRGALSLVLAAEEDIHVVGEVGRGDAVDQAVRAGRPDVAVVDFDLINEGRAMVDPATAQPCPLLVLADPRRARGLHGVFAPGRTVGILASDVAPQRVVDGVRRLARRESVVDAELVMAALAADCPLTARETEVLRLTAAGAPVAEVAGSLRLSCGTVRNHLGRIARKTGARTRIEAVRFARESGWI</sequence>
<keyword evidence="4" id="KW-1185">Reference proteome</keyword>
<dbReference type="OrthoDB" id="9808843at2"/>
<dbReference type="Proteomes" id="UP000032254">
    <property type="component" value="Unassembled WGS sequence"/>
</dbReference>
<dbReference type="EMBL" id="JXSX01000001">
    <property type="protein sequence ID" value="KIR67007.1"/>
    <property type="molecule type" value="Genomic_DNA"/>
</dbReference>
<evidence type="ECO:0000313" key="4">
    <source>
        <dbReference type="Proteomes" id="UP000032254"/>
    </source>
</evidence>
<dbReference type="PROSITE" id="PS50043">
    <property type="entry name" value="HTH_LUXR_2"/>
    <property type="match status" value="1"/>
</dbReference>
<dbReference type="InterPro" id="IPR000792">
    <property type="entry name" value="Tscrpt_reg_LuxR_C"/>
</dbReference>
<protein>
    <submittedName>
        <fullName evidence="3">Transcriptional regulator</fullName>
    </submittedName>
</protein>
<dbReference type="RefSeq" id="WP_043964639.1">
    <property type="nucleotide sequence ID" value="NZ_CBDREH010000060.1"/>
</dbReference>
<organism evidence="3 4">
    <name type="scientific">Micromonospora haikouensis</name>
    <dbReference type="NCBI Taxonomy" id="686309"/>
    <lineage>
        <taxon>Bacteria</taxon>
        <taxon>Bacillati</taxon>
        <taxon>Actinomycetota</taxon>
        <taxon>Actinomycetes</taxon>
        <taxon>Micromonosporales</taxon>
        <taxon>Micromonosporaceae</taxon>
        <taxon>Micromonospora</taxon>
    </lineage>
</organism>
<name>A0A0D0V8A1_9ACTN</name>
<dbReference type="InterPro" id="IPR016032">
    <property type="entry name" value="Sig_transdc_resp-reg_C-effctor"/>
</dbReference>
<dbReference type="InterPro" id="IPR039420">
    <property type="entry name" value="WalR-like"/>
</dbReference>
<proteinExistence type="predicted"/>
<dbReference type="SUPFAM" id="SSF46894">
    <property type="entry name" value="C-terminal effector domain of the bipartite response regulators"/>
    <property type="match status" value="1"/>
</dbReference>
<feature type="domain" description="HTH luxR-type" evidence="2">
    <location>
        <begin position="131"/>
        <end position="196"/>
    </location>
</feature>
<dbReference type="GO" id="GO:0006355">
    <property type="term" value="P:regulation of DNA-templated transcription"/>
    <property type="evidence" value="ECO:0007669"/>
    <property type="project" value="InterPro"/>
</dbReference>
<dbReference type="PRINTS" id="PR00038">
    <property type="entry name" value="HTHLUXR"/>
</dbReference>
<gene>
    <name evidence="3" type="ORF">TK50_15320</name>
</gene>
<dbReference type="PROSITE" id="PS00622">
    <property type="entry name" value="HTH_LUXR_1"/>
    <property type="match status" value="1"/>
</dbReference>
<dbReference type="PANTHER" id="PTHR43214:SF42">
    <property type="entry name" value="TRANSCRIPTIONAL REGULATORY PROTEIN DESR"/>
    <property type="match status" value="1"/>
</dbReference>